<dbReference type="RefSeq" id="WP_110142332.1">
    <property type="nucleotide sequence ID" value="NZ_QHJG01000012.1"/>
</dbReference>
<dbReference type="Proteomes" id="UP000247152">
    <property type="component" value="Unassembled WGS sequence"/>
</dbReference>
<reference evidence="2 4" key="1">
    <citation type="submission" date="2018-05" db="EMBL/GenBank/DDBJ databases">
        <title>Legionella qingyii sp.nov., whole genome shotgun sequence.</title>
        <authorList>
            <person name="Wu H."/>
            <person name="Zhu Q."/>
            <person name="Hu C."/>
        </authorList>
    </citation>
    <scope>NUCLEOTIDE SEQUENCE [LARGE SCALE GENOMIC DNA]</scope>
    <source>
        <strain evidence="2 4">HEB18</strain>
    </source>
</reference>
<dbReference type="OrthoDB" id="5638149at2"/>
<organism evidence="2 4">
    <name type="scientific">Legionella qingyii</name>
    <dbReference type="NCBI Taxonomy" id="2184757"/>
    <lineage>
        <taxon>Bacteria</taxon>
        <taxon>Pseudomonadati</taxon>
        <taxon>Pseudomonadota</taxon>
        <taxon>Gammaproteobacteria</taxon>
        <taxon>Legionellales</taxon>
        <taxon>Legionellaceae</taxon>
        <taxon>Legionella</taxon>
    </lineage>
</organism>
<keyword evidence="5" id="KW-1185">Reference proteome</keyword>
<dbReference type="EMBL" id="RZGX01000013">
    <property type="protein sequence ID" value="RUR22003.1"/>
    <property type="molecule type" value="Genomic_DNA"/>
</dbReference>
<feature type="signal peptide" evidence="1">
    <location>
        <begin position="1"/>
        <end position="19"/>
    </location>
</feature>
<evidence type="ECO:0000256" key="1">
    <source>
        <dbReference type="SAM" id="SignalP"/>
    </source>
</evidence>
<reference evidence="3 5" key="2">
    <citation type="submission" date="2018-12" db="EMBL/GenBank/DDBJ databases">
        <title>Legionella sp,whole genome shotgun sequence.</title>
        <authorList>
            <person name="Wu H."/>
        </authorList>
    </citation>
    <scope>NUCLEOTIDE SEQUENCE [LARGE SCALE GENOMIC DNA]</scope>
    <source>
        <strain evidence="3">Km489</strain>
        <strain evidence="5">km489</strain>
    </source>
</reference>
<gene>
    <name evidence="2" type="ORF">DGG96_08655</name>
    <name evidence="3" type="ORF">ELY20_10575</name>
</gene>
<sequence length="133" mass="14717">MNEISAYLCLYFMASTALATSIVLDNKTNYPEKSNPGKIAIQWAASAEAIQENNKTIMNGSKLDLRSMMTLSQKGQIQLNIPNHAHYFRVVVWSTGKKKPDLLTNWVDIVPNKTYILNQNQLASAILLSGAGC</sequence>
<evidence type="ECO:0000313" key="2">
    <source>
        <dbReference type="EMBL" id="PWY56005.1"/>
    </source>
</evidence>
<dbReference type="AlphaFoldDB" id="A0A317U428"/>
<evidence type="ECO:0000313" key="5">
    <source>
        <dbReference type="Proteomes" id="UP000287374"/>
    </source>
</evidence>
<evidence type="ECO:0000313" key="3">
    <source>
        <dbReference type="EMBL" id="RUR22003.1"/>
    </source>
</evidence>
<comment type="caution">
    <text evidence="2">The sequence shown here is derived from an EMBL/GenBank/DDBJ whole genome shotgun (WGS) entry which is preliminary data.</text>
</comment>
<evidence type="ECO:0000313" key="4">
    <source>
        <dbReference type="Proteomes" id="UP000247152"/>
    </source>
</evidence>
<dbReference type="Proteomes" id="UP000287374">
    <property type="component" value="Unassembled WGS sequence"/>
</dbReference>
<feature type="chain" id="PRO_5016356956" evidence="1">
    <location>
        <begin position="20"/>
        <end position="133"/>
    </location>
</feature>
<name>A0A317U428_9GAMM</name>
<proteinExistence type="predicted"/>
<keyword evidence="1" id="KW-0732">Signal</keyword>
<protein>
    <submittedName>
        <fullName evidence="2">Uncharacterized protein</fullName>
    </submittedName>
</protein>
<accession>A0A317U428</accession>
<dbReference type="EMBL" id="QHJG01000012">
    <property type="protein sequence ID" value="PWY56005.1"/>
    <property type="molecule type" value="Genomic_DNA"/>
</dbReference>